<keyword evidence="2" id="KW-1185">Reference proteome</keyword>
<dbReference type="RefSeq" id="WP_062063569.1">
    <property type="nucleotide sequence ID" value="NZ_CP013264.1"/>
</dbReference>
<dbReference type="OrthoDB" id="7466056at2"/>
<dbReference type="KEGG" id="sbd:ATN00_07325"/>
<organism evidence="1 2">
    <name type="scientific">Sphingobium baderi</name>
    <dbReference type="NCBI Taxonomy" id="1332080"/>
    <lineage>
        <taxon>Bacteria</taxon>
        <taxon>Pseudomonadati</taxon>
        <taxon>Pseudomonadota</taxon>
        <taxon>Alphaproteobacteria</taxon>
        <taxon>Sphingomonadales</taxon>
        <taxon>Sphingomonadaceae</taxon>
        <taxon>Sphingobium</taxon>
    </lineage>
</organism>
<dbReference type="STRING" id="1332080.ATN00_07325"/>
<dbReference type="AlphaFoldDB" id="A0A0S3EXI8"/>
<gene>
    <name evidence="1" type="ORF">ATN00_07325</name>
</gene>
<protein>
    <submittedName>
        <fullName evidence="1">Uncharacterized protein</fullName>
    </submittedName>
</protein>
<sequence length="280" mass="29985">MILPSGSTDHPVTHVALSSLERSALQVALFDPAAISSIRGGAQLNLIDVDDSGTLKHAVALCDYPDALWRAVAPALVDAPAPASAPVPLAELYASRAVPDPQQCACFIALTPAELEAALEADYPDALDRRDAIGARIHCMHQLRWFNDIVAFLPPDTLSQSGWQAAAQQIEQPEGPCWAPELLLRRRSLFRDPKLDRASALIREIEASLWIACEAPFGAGQDFDAYRAGLFSQVMVDACALGILHDDGDRQFAVVTDALEAAGHDWRNAGPIILPAAIAA</sequence>
<proteinExistence type="predicted"/>
<name>A0A0S3EXI8_9SPHN</name>
<dbReference type="Proteomes" id="UP000056968">
    <property type="component" value="Chromosome"/>
</dbReference>
<evidence type="ECO:0000313" key="2">
    <source>
        <dbReference type="Proteomes" id="UP000056968"/>
    </source>
</evidence>
<accession>A0A0S3EXI8</accession>
<dbReference type="EMBL" id="CP013264">
    <property type="protein sequence ID" value="ALR20142.1"/>
    <property type="molecule type" value="Genomic_DNA"/>
</dbReference>
<reference evidence="1 2" key="1">
    <citation type="submission" date="2015-11" db="EMBL/GenBank/DDBJ databases">
        <title>A Two-component Flavoprotein Monooxygenase System MeaXY Responsible for para-Hydroxylation of 2-Methyl-6-ethylaniline and 2,6-Diethylaniline in Sphingobium baderi DE-13.</title>
        <authorList>
            <person name="Cheng M."/>
            <person name="Meng Q."/>
            <person name="Yang Y."/>
            <person name="Chu C."/>
            <person name="Yan X."/>
            <person name="He J."/>
            <person name="Li S."/>
        </authorList>
    </citation>
    <scope>NUCLEOTIDE SEQUENCE [LARGE SCALE GENOMIC DNA]</scope>
    <source>
        <strain evidence="1 2">DE-13</strain>
    </source>
</reference>
<evidence type="ECO:0000313" key="1">
    <source>
        <dbReference type="EMBL" id="ALR20142.1"/>
    </source>
</evidence>